<name>A0A8E0V062_9EURO</name>
<protein>
    <submittedName>
        <fullName evidence="2">Uncharacterized protein</fullName>
    </submittedName>
</protein>
<sequence length="96" mass="10116">MGAIPVASRIQSVQSAAANARREHRRIQPDASDGKDGDVVVAAYDQLHPETLSALNVAEQEHFGAAKVPAESYRMAAPSVAELDAAFDKTNMALAA</sequence>
<dbReference type="Proteomes" id="UP000036893">
    <property type="component" value="Unassembled WGS sequence"/>
</dbReference>
<organism evidence="2 3">
    <name type="scientific">Aspergillus udagawae</name>
    <dbReference type="NCBI Taxonomy" id="91492"/>
    <lineage>
        <taxon>Eukaryota</taxon>
        <taxon>Fungi</taxon>
        <taxon>Dikarya</taxon>
        <taxon>Ascomycota</taxon>
        <taxon>Pezizomycotina</taxon>
        <taxon>Eurotiomycetes</taxon>
        <taxon>Eurotiomycetidae</taxon>
        <taxon>Eurotiales</taxon>
        <taxon>Aspergillaceae</taxon>
        <taxon>Aspergillus</taxon>
        <taxon>Aspergillus subgen. Fumigati</taxon>
    </lineage>
</organism>
<feature type="compositionally biased region" description="Basic and acidic residues" evidence="1">
    <location>
        <begin position="26"/>
        <end position="35"/>
    </location>
</feature>
<gene>
    <name evidence="2" type="ORF">Aud_003637</name>
</gene>
<reference evidence="2" key="1">
    <citation type="journal article" date="2015" name="Genome Announc.">
        <title>Draft Genome Sequence of the Pathogenic Filamentous Fungus Aspergillus udagawae Strain IFM 46973T.</title>
        <authorList>
            <person name="Kusuya Y."/>
            <person name="Takahashi-Nakaguchi A."/>
            <person name="Takahashi H."/>
            <person name="Yaguchi T."/>
        </authorList>
    </citation>
    <scope>NUCLEOTIDE SEQUENCE</scope>
    <source>
        <strain evidence="2">IFM 46973</strain>
    </source>
</reference>
<feature type="region of interest" description="Disordered" evidence="1">
    <location>
        <begin position="15"/>
        <end position="35"/>
    </location>
</feature>
<proteinExistence type="predicted"/>
<accession>A0A8E0V062</accession>
<comment type="caution">
    <text evidence="2">The sequence shown here is derived from an EMBL/GenBank/DDBJ whole genome shotgun (WGS) entry which is preliminary data.</text>
</comment>
<dbReference type="GeneID" id="66991113"/>
<evidence type="ECO:0000313" key="3">
    <source>
        <dbReference type="Proteomes" id="UP000036893"/>
    </source>
</evidence>
<evidence type="ECO:0000256" key="1">
    <source>
        <dbReference type="SAM" id="MobiDB-lite"/>
    </source>
</evidence>
<reference evidence="2" key="2">
    <citation type="submission" date="2021-01" db="EMBL/GenBank/DDBJ databases">
        <title>Pan-genome distribution and transcriptional activeness of fungal secondary metabolism genes in Aspergillus section Fumigati.</title>
        <authorList>
            <person name="Takahashi H."/>
            <person name="Umemura M."/>
            <person name="Ninomiya A."/>
            <person name="Kusuya Y."/>
            <person name="Urayama S."/>
            <person name="Shimizu M."/>
            <person name="Watanabe A."/>
            <person name="Kamei K."/>
            <person name="Yaguchi T."/>
            <person name="Hagiwara D."/>
        </authorList>
    </citation>
    <scope>NUCLEOTIDE SEQUENCE</scope>
    <source>
        <strain evidence="2">IFM 46973</strain>
    </source>
</reference>
<evidence type="ECO:0000313" key="2">
    <source>
        <dbReference type="EMBL" id="GIC87254.1"/>
    </source>
</evidence>
<dbReference type="RefSeq" id="XP_043144520.1">
    <property type="nucleotide sequence ID" value="XM_043288585.1"/>
</dbReference>
<dbReference type="EMBL" id="BBXM02000002">
    <property type="protein sequence ID" value="GIC87254.1"/>
    <property type="molecule type" value="Genomic_DNA"/>
</dbReference>
<dbReference type="AlphaFoldDB" id="A0A8E0V062"/>